<accession>F0WEA6</accession>
<reference evidence="1" key="2">
    <citation type="submission" date="2011-02" db="EMBL/GenBank/DDBJ databases">
        <authorList>
            <person name="MacLean D."/>
        </authorList>
    </citation>
    <scope>NUCLEOTIDE SEQUENCE</scope>
</reference>
<dbReference type="EMBL" id="FR824118">
    <property type="protein sequence ID" value="CCA19537.1"/>
    <property type="molecule type" value="Genomic_DNA"/>
</dbReference>
<proteinExistence type="predicted"/>
<dbReference type="HOGENOM" id="CLU_2502599_0_0_1"/>
<organism evidence="1">
    <name type="scientific">Albugo laibachii Nc14</name>
    <dbReference type="NCBI Taxonomy" id="890382"/>
    <lineage>
        <taxon>Eukaryota</taxon>
        <taxon>Sar</taxon>
        <taxon>Stramenopiles</taxon>
        <taxon>Oomycota</taxon>
        <taxon>Peronosporomycetes</taxon>
        <taxon>Albuginales</taxon>
        <taxon>Albuginaceae</taxon>
        <taxon>Albugo</taxon>
    </lineage>
</organism>
<protein>
    <submittedName>
        <fullName evidence="1">AlNc14C73G4963 protein</fullName>
    </submittedName>
</protein>
<sequence length="86" mass="10190">MWNVDHHGYFINLGCWCKLATRASNIKRGRIDTKGFKFVLFKHETWAFKVRMRSKTGTLGQPWHLLQLSRRDPMVTMPVFFLFSSN</sequence>
<dbReference type="AlphaFoldDB" id="F0WEA6"/>
<evidence type="ECO:0000313" key="1">
    <source>
        <dbReference type="EMBL" id="CCA19537.1"/>
    </source>
</evidence>
<gene>
    <name evidence="1" type="primary">AlNc14C73G4963</name>
    <name evidence="1" type="ORF">ALNC14_056800</name>
</gene>
<reference evidence="1" key="1">
    <citation type="journal article" date="2011" name="PLoS Biol.">
        <title>Gene gain and loss during evolution of obligate parasitism in the white rust pathogen of Arabidopsis thaliana.</title>
        <authorList>
            <person name="Kemen E."/>
            <person name="Gardiner A."/>
            <person name="Schultz-Larsen T."/>
            <person name="Kemen A.C."/>
            <person name="Balmuth A.L."/>
            <person name="Robert-Seilaniantz A."/>
            <person name="Bailey K."/>
            <person name="Holub E."/>
            <person name="Studholme D.J."/>
            <person name="Maclean D."/>
            <person name="Jones J.D."/>
        </authorList>
    </citation>
    <scope>NUCLEOTIDE SEQUENCE</scope>
</reference>
<name>F0WEA6_9STRA</name>